<gene>
    <name evidence="3" type="ORF">SCHCODRAFT_103301</name>
</gene>
<accession>D8PLG0</accession>
<dbReference type="EMBL" id="GL377302">
    <property type="protein sequence ID" value="EFJ03386.1"/>
    <property type="molecule type" value="Genomic_DNA"/>
</dbReference>
<feature type="region of interest" description="Disordered" evidence="2">
    <location>
        <begin position="287"/>
        <end position="313"/>
    </location>
</feature>
<dbReference type="RefSeq" id="XP_003038288.1">
    <property type="nucleotide sequence ID" value="XM_003038242.1"/>
</dbReference>
<keyword evidence="1" id="KW-0175">Coiled coil</keyword>
<evidence type="ECO:0000256" key="2">
    <source>
        <dbReference type="SAM" id="MobiDB-lite"/>
    </source>
</evidence>
<evidence type="ECO:0000313" key="4">
    <source>
        <dbReference type="Proteomes" id="UP000007431"/>
    </source>
</evidence>
<organism evidence="4">
    <name type="scientific">Schizophyllum commune (strain H4-8 / FGSC 9210)</name>
    <name type="common">Split gill fungus</name>
    <dbReference type="NCBI Taxonomy" id="578458"/>
    <lineage>
        <taxon>Eukaryota</taxon>
        <taxon>Fungi</taxon>
        <taxon>Dikarya</taxon>
        <taxon>Basidiomycota</taxon>
        <taxon>Agaricomycotina</taxon>
        <taxon>Agaricomycetes</taxon>
        <taxon>Agaricomycetidae</taxon>
        <taxon>Agaricales</taxon>
        <taxon>Schizophyllaceae</taxon>
        <taxon>Schizophyllum</taxon>
    </lineage>
</organism>
<reference evidence="3 4" key="1">
    <citation type="journal article" date="2010" name="Nat. Biotechnol.">
        <title>Genome sequence of the model mushroom Schizophyllum commune.</title>
        <authorList>
            <person name="Ohm R.A."/>
            <person name="de Jong J.F."/>
            <person name="Lugones L.G."/>
            <person name="Aerts A."/>
            <person name="Kothe E."/>
            <person name="Stajich J.E."/>
            <person name="de Vries R.P."/>
            <person name="Record E."/>
            <person name="Levasseur A."/>
            <person name="Baker S.E."/>
            <person name="Bartholomew K.A."/>
            <person name="Coutinho P.M."/>
            <person name="Erdmann S."/>
            <person name="Fowler T.J."/>
            <person name="Gathman A.C."/>
            <person name="Lombard V."/>
            <person name="Henrissat B."/>
            <person name="Knabe N."/>
            <person name="Kuees U."/>
            <person name="Lilly W.W."/>
            <person name="Lindquist E."/>
            <person name="Lucas S."/>
            <person name="Magnuson J.K."/>
            <person name="Piumi F."/>
            <person name="Raudaskoski M."/>
            <person name="Salamov A."/>
            <person name="Schmutz J."/>
            <person name="Schwarze F.W.M.R."/>
            <person name="vanKuyk P.A."/>
            <person name="Horton J.S."/>
            <person name="Grigoriev I.V."/>
            <person name="Woesten H.A.B."/>
        </authorList>
    </citation>
    <scope>NUCLEOTIDE SEQUENCE [LARGE SCALE GENOMIC DNA]</scope>
    <source>
        <strain evidence="4">H4-8 / FGSC 9210</strain>
    </source>
</reference>
<feature type="region of interest" description="Disordered" evidence="2">
    <location>
        <begin position="161"/>
        <end position="187"/>
    </location>
</feature>
<feature type="non-terminal residue" evidence="3">
    <location>
        <position position="356"/>
    </location>
</feature>
<dbReference type="VEuPathDB" id="FungiDB:SCHCODRAFT_02577300"/>
<dbReference type="HOGENOM" id="CLU_778798_0_0_1"/>
<feature type="region of interest" description="Disordered" evidence="2">
    <location>
        <begin position="20"/>
        <end position="69"/>
    </location>
</feature>
<keyword evidence="4" id="KW-1185">Reference proteome</keyword>
<feature type="coiled-coil region" evidence="1">
    <location>
        <begin position="90"/>
        <end position="117"/>
    </location>
</feature>
<dbReference type="GeneID" id="9588784"/>
<evidence type="ECO:0000256" key="1">
    <source>
        <dbReference type="SAM" id="Coils"/>
    </source>
</evidence>
<dbReference type="Proteomes" id="UP000007431">
    <property type="component" value="Unassembled WGS sequence"/>
</dbReference>
<dbReference type="KEGG" id="scm:SCHCO_02577300"/>
<sequence>MYARSSTEYPRRMSAGAYAAAPRPGGFVPHGGISSPYGSVPRPGDLPPSSVGSSIAPGTPRASSAPDALDYPINIPGSPDTRINALATLLAEERTRADAAREDALMLREEVMALKAALRDRDMEIVDLRRELATASSAARVFEARANEAEAGAARLADRLPLRDVPPGTLPPSPPMNGMQRNGPQPMPSMTAPGPIPAPAPIPAPLVSPTPLRPMRSLDAVVDTPIPPPAGPGLVATPAAGNRAPVLENAPAPPGRIPTAVMDTLPPGFVPHQPAGSGAGVVINIPSPGSSRSSTSPVTPDFATPLSPLSTPSEVTSDDIMIYPRTTSAAMNTVPLPGVKNPYDPGLPSMMSQLRV</sequence>
<dbReference type="AlphaFoldDB" id="D8PLG0"/>
<dbReference type="InParanoid" id="D8PLG0"/>
<evidence type="ECO:0000313" key="3">
    <source>
        <dbReference type="EMBL" id="EFJ03386.1"/>
    </source>
</evidence>
<proteinExistence type="predicted"/>
<feature type="compositionally biased region" description="Low complexity" evidence="2">
    <location>
        <begin position="287"/>
        <end position="300"/>
    </location>
</feature>
<dbReference type="OrthoDB" id="3009512at2759"/>
<protein>
    <submittedName>
        <fullName evidence="3">Uncharacterized protein</fullName>
    </submittedName>
</protein>
<name>D8PLG0_SCHCM</name>